<feature type="region of interest" description="Disordered" evidence="1">
    <location>
        <begin position="1"/>
        <end position="34"/>
    </location>
</feature>
<reference evidence="2" key="1">
    <citation type="submission" date="2022-03" db="EMBL/GenBank/DDBJ databases">
        <authorList>
            <person name="Sayadi A."/>
        </authorList>
    </citation>
    <scope>NUCLEOTIDE SEQUENCE</scope>
</reference>
<comment type="caution">
    <text evidence="2">The sequence shown here is derived from an EMBL/GenBank/DDBJ whole genome shotgun (WGS) entry which is preliminary data.</text>
</comment>
<proteinExistence type="predicted"/>
<evidence type="ECO:0000313" key="2">
    <source>
        <dbReference type="EMBL" id="CAH1967979.1"/>
    </source>
</evidence>
<protein>
    <submittedName>
        <fullName evidence="2">Uncharacterized protein</fullName>
    </submittedName>
</protein>
<accession>A0A9P0KBB5</accession>
<feature type="compositionally biased region" description="Polar residues" evidence="1">
    <location>
        <begin position="22"/>
        <end position="34"/>
    </location>
</feature>
<keyword evidence="3" id="KW-1185">Reference proteome</keyword>
<dbReference type="EMBL" id="CAKOFQ010006750">
    <property type="protein sequence ID" value="CAH1967979.1"/>
    <property type="molecule type" value="Genomic_DNA"/>
</dbReference>
<name>A0A9P0KBB5_ACAOB</name>
<dbReference type="Proteomes" id="UP001152888">
    <property type="component" value="Unassembled WGS sequence"/>
</dbReference>
<sequence length="49" mass="5356">MEDIMNDLSNTNDASPDEATPVVQNTPEKTCRSSSIGENLCQVLNKKNC</sequence>
<dbReference type="AlphaFoldDB" id="A0A9P0KBB5"/>
<evidence type="ECO:0000256" key="1">
    <source>
        <dbReference type="SAM" id="MobiDB-lite"/>
    </source>
</evidence>
<organism evidence="2 3">
    <name type="scientific">Acanthoscelides obtectus</name>
    <name type="common">Bean weevil</name>
    <name type="synonym">Bruchus obtectus</name>
    <dbReference type="NCBI Taxonomy" id="200917"/>
    <lineage>
        <taxon>Eukaryota</taxon>
        <taxon>Metazoa</taxon>
        <taxon>Ecdysozoa</taxon>
        <taxon>Arthropoda</taxon>
        <taxon>Hexapoda</taxon>
        <taxon>Insecta</taxon>
        <taxon>Pterygota</taxon>
        <taxon>Neoptera</taxon>
        <taxon>Endopterygota</taxon>
        <taxon>Coleoptera</taxon>
        <taxon>Polyphaga</taxon>
        <taxon>Cucujiformia</taxon>
        <taxon>Chrysomeloidea</taxon>
        <taxon>Chrysomelidae</taxon>
        <taxon>Bruchinae</taxon>
        <taxon>Bruchini</taxon>
        <taxon>Acanthoscelides</taxon>
    </lineage>
</organism>
<gene>
    <name evidence="2" type="ORF">ACAOBT_LOCUS7630</name>
</gene>
<evidence type="ECO:0000313" key="3">
    <source>
        <dbReference type="Proteomes" id="UP001152888"/>
    </source>
</evidence>